<evidence type="ECO:0000256" key="1">
    <source>
        <dbReference type="SAM" id="MobiDB-lite"/>
    </source>
</evidence>
<organism evidence="2 3">
    <name type="scientific">Xanthomonas campestris pv. campestris (strain 8004)</name>
    <dbReference type="NCBI Taxonomy" id="314565"/>
    <lineage>
        <taxon>Bacteria</taxon>
        <taxon>Pseudomonadati</taxon>
        <taxon>Pseudomonadota</taxon>
        <taxon>Gammaproteobacteria</taxon>
        <taxon>Lysobacterales</taxon>
        <taxon>Lysobacteraceae</taxon>
        <taxon>Xanthomonas</taxon>
    </lineage>
</organism>
<dbReference type="HOGENOM" id="CLU_116778_0_0_6"/>
<feature type="region of interest" description="Disordered" evidence="1">
    <location>
        <begin position="166"/>
        <end position="212"/>
    </location>
</feature>
<dbReference type="KEGG" id="xcb:XC_0619"/>
<protein>
    <submittedName>
        <fullName evidence="2">Uncharacterized protein</fullName>
    </submittedName>
</protein>
<sequence length="212" mass="22454">MAQRVGCCIPGLDDLKEGAASASAILRRHRHGRCMHLPVAASTLALGLMLACLPADAQTPAAASSPVTTRHPVTTATLAGRVLQLGERDGQCVVQRDAETLPLGIPAPCYFSTGRDHAAQVHVFNGTPIVLIQHAKPSTRTDWNVATDGPICDYAAQAVRDVGGKLEPGMAASGSSPRCDPTEGTDQKNFVYGYDTWPNLKPKKPAPRQPTR</sequence>
<dbReference type="AlphaFoldDB" id="A0A0H2X565"/>
<proteinExistence type="predicted"/>
<feature type="compositionally biased region" description="Basic residues" evidence="1">
    <location>
        <begin position="201"/>
        <end position="212"/>
    </location>
</feature>
<dbReference type="EMBL" id="CP000050">
    <property type="protein sequence ID" value="AAY47699.1"/>
    <property type="molecule type" value="Genomic_DNA"/>
</dbReference>
<evidence type="ECO:0000313" key="2">
    <source>
        <dbReference type="EMBL" id="AAY47699.1"/>
    </source>
</evidence>
<evidence type="ECO:0000313" key="3">
    <source>
        <dbReference type="Proteomes" id="UP000000420"/>
    </source>
</evidence>
<dbReference type="Proteomes" id="UP000000420">
    <property type="component" value="Chromosome"/>
</dbReference>
<gene>
    <name evidence="2" type="ordered locus">XC_0619</name>
</gene>
<name>A0A0H2X565_XANC8</name>
<reference evidence="2 3" key="1">
    <citation type="journal article" date="2005" name="Genome Res.">
        <title>Comparative and functional genomic analyses of the pathogenicity of phytopathogen Xanthomonas campestris pv. campestris.</title>
        <authorList>
            <person name="Qian W."/>
            <person name="Jia Y."/>
            <person name="Ren S.X."/>
            <person name="He Y.Q."/>
            <person name="Feng J.X."/>
            <person name="Lu L.F."/>
            <person name="Sun Q."/>
            <person name="Ying G."/>
            <person name="Tang D.J."/>
            <person name="Tang H."/>
            <person name="Wu W."/>
            <person name="Hao P."/>
            <person name="Wang L."/>
            <person name="Jiang B.L."/>
            <person name="Zeng S."/>
            <person name="Gu W.Y."/>
            <person name="Lu G."/>
            <person name="Rong L."/>
            <person name="Tian Y."/>
            <person name="Yao Z."/>
            <person name="Fu G."/>
            <person name="Chen B."/>
            <person name="Fang R."/>
            <person name="Qiang B."/>
            <person name="Chen Z."/>
            <person name="Zhao G.P."/>
            <person name="Tang J.L."/>
            <person name="He C."/>
        </authorList>
    </citation>
    <scope>NUCLEOTIDE SEQUENCE [LARGE SCALE GENOMIC DNA]</scope>
    <source>
        <strain evidence="2 3">8004</strain>
    </source>
</reference>
<accession>A0A0H2X565</accession>